<gene>
    <name evidence="2" type="ORF">SPPG_02459</name>
</gene>
<dbReference type="InterPro" id="IPR013877">
    <property type="entry name" value="YAP-bd/ALF4/Glomulin"/>
</dbReference>
<reference evidence="2 3" key="1">
    <citation type="submission" date="2009-08" db="EMBL/GenBank/DDBJ databases">
        <title>The Genome Sequence of Spizellomyces punctatus strain DAOM BR117.</title>
        <authorList>
            <consortium name="The Broad Institute Genome Sequencing Platform"/>
            <person name="Russ C."/>
            <person name="Cuomo C."/>
            <person name="Shea T."/>
            <person name="Young S.K."/>
            <person name="Zeng Q."/>
            <person name="Koehrsen M."/>
            <person name="Haas B."/>
            <person name="Borodovsky M."/>
            <person name="Guigo R."/>
            <person name="Alvarado L."/>
            <person name="Berlin A."/>
            <person name="Bochicchio J."/>
            <person name="Borenstein D."/>
            <person name="Chapman S."/>
            <person name="Chen Z."/>
            <person name="Engels R."/>
            <person name="Freedman E."/>
            <person name="Gellesch M."/>
            <person name="Goldberg J."/>
            <person name="Griggs A."/>
            <person name="Gujja S."/>
            <person name="Heiman D."/>
            <person name="Hepburn T."/>
            <person name="Howarth C."/>
            <person name="Jen D."/>
            <person name="Larson L."/>
            <person name="Lewis B."/>
            <person name="Mehta T."/>
            <person name="Park D."/>
            <person name="Pearson M."/>
            <person name="Roberts A."/>
            <person name="Saif S."/>
            <person name="Shenoy N."/>
            <person name="Sisk P."/>
            <person name="Stolte C."/>
            <person name="Sykes S."/>
            <person name="Thomson T."/>
            <person name="Walk T."/>
            <person name="White J."/>
            <person name="Yandava C."/>
            <person name="Burger G."/>
            <person name="Gray M.W."/>
            <person name="Holland P.W.H."/>
            <person name="King N."/>
            <person name="Lang F.B.F."/>
            <person name="Roger A.J."/>
            <person name="Ruiz-Trillo I."/>
            <person name="Lander E."/>
            <person name="Nusbaum C."/>
        </authorList>
    </citation>
    <scope>NUCLEOTIDE SEQUENCE [LARGE SCALE GENOMIC DNA]</scope>
    <source>
        <strain evidence="2 3">DAOM BR117</strain>
    </source>
</reference>
<keyword evidence="1" id="KW-0175">Coiled coil</keyword>
<feature type="coiled-coil region" evidence="1">
    <location>
        <begin position="207"/>
        <end position="241"/>
    </location>
</feature>
<dbReference type="OMA" id="HAYCELF"/>
<dbReference type="AlphaFoldDB" id="A0A0L0HKF6"/>
<evidence type="ECO:0000256" key="1">
    <source>
        <dbReference type="SAM" id="Coils"/>
    </source>
</evidence>
<dbReference type="OrthoDB" id="5396786at2759"/>
<dbReference type="InParanoid" id="A0A0L0HKF6"/>
<dbReference type="VEuPathDB" id="FungiDB:SPPG_02459"/>
<dbReference type="GO" id="GO:0005737">
    <property type="term" value="C:cytoplasm"/>
    <property type="evidence" value="ECO:0007669"/>
    <property type="project" value="TreeGrafter"/>
</dbReference>
<dbReference type="RefSeq" id="XP_016609990.1">
    <property type="nucleotide sequence ID" value="XM_016750746.1"/>
</dbReference>
<dbReference type="PANTHER" id="PTHR15430:SF1">
    <property type="entry name" value="GLOMULIN"/>
    <property type="match status" value="1"/>
</dbReference>
<proteinExistence type="predicted"/>
<keyword evidence="3" id="KW-1185">Reference proteome</keyword>
<name>A0A0L0HKF6_SPIPD</name>
<accession>A0A0L0HKF6</accession>
<dbReference type="Proteomes" id="UP000053201">
    <property type="component" value="Unassembled WGS sequence"/>
</dbReference>
<dbReference type="Pfam" id="PF08568">
    <property type="entry name" value="Kinetochor_Ybp2"/>
    <property type="match status" value="2"/>
</dbReference>
<evidence type="ECO:0000313" key="3">
    <source>
        <dbReference type="Proteomes" id="UP000053201"/>
    </source>
</evidence>
<dbReference type="GO" id="GO:0055105">
    <property type="term" value="F:ubiquitin-protein transferase inhibitor activity"/>
    <property type="evidence" value="ECO:0007669"/>
    <property type="project" value="TreeGrafter"/>
</dbReference>
<dbReference type="STRING" id="645134.A0A0L0HKF6"/>
<evidence type="ECO:0000313" key="2">
    <source>
        <dbReference type="EMBL" id="KND01951.1"/>
    </source>
</evidence>
<dbReference type="EMBL" id="KQ257453">
    <property type="protein sequence ID" value="KND01951.1"/>
    <property type="molecule type" value="Genomic_DNA"/>
</dbReference>
<sequence length="647" mass="73494">MEELEVLRGLHDALQACVDDDRALDAFFKHLQDWLADPGRFTPSQQLEFFETLRGLLLTSEGYARPVLVEHGWEVARLLGPYIAPPELDLEGNAEKVSDISKLLLRGIAAECHPRELAMFSLEYVSELRWDYAEDSSMLYHKMAVFMEFANVWVKAIGRIKPTRLSVFMQSALPTILRAVEVCDHLRSVTFPAETDKRISSMHDVLLRFYLDVLEELTRVVDEVRERADATEQERQRFLLAYFVFEICRGSVANLPLALMESKSRRAVSYWGDLHRLLATGRAIGLTLSTLLSAKCGNSKAVGVDLQWSSVGRSIFIVLAIVQYTLNEAAEKSAAECGDSPLFLERLNSEWLLTALQTDIQTLISRPEQVDAELADKALFALDVCIQRVPRESLNMTSFEASTNGTTLKELVLSCLTFMALTPHHQPRAKCFALFKELIWRLEEEARVSVLVQMLTDTPLVSVQIAALSILKDNVHECWNRYDPARPLDRVDHKPRYSLFAGPFLTETFLSVLLDPTSIPYRAIMSAHCNILNDDDAFFEKHGLVMHTLNLYLYTLIRDKPDINKTGLWTHAHLDSTMRRMIKPLQDRVIVLQKQVSRKLATVQDDNPGETKQEDLYSNSFSLDLMDDVLGRVVDRMNTGRAVLDDM</sequence>
<dbReference type="GeneID" id="27686041"/>
<organism evidence="2 3">
    <name type="scientific">Spizellomyces punctatus (strain DAOM BR117)</name>
    <dbReference type="NCBI Taxonomy" id="645134"/>
    <lineage>
        <taxon>Eukaryota</taxon>
        <taxon>Fungi</taxon>
        <taxon>Fungi incertae sedis</taxon>
        <taxon>Chytridiomycota</taxon>
        <taxon>Chytridiomycota incertae sedis</taxon>
        <taxon>Chytridiomycetes</taxon>
        <taxon>Spizellomycetales</taxon>
        <taxon>Spizellomycetaceae</taxon>
        <taxon>Spizellomyces</taxon>
    </lineage>
</organism>
<protein>
    <submittedName>
        <fullName evidence="2">Uncharacterized protein</fullName>
    </submittedName>
</protein>
<dbReference type="PANTHER" id="PTHR15430">
    <property type="entry name" value="GLOMULIN"/>
    <property type="match status" value="1"/>
</dbReference>
<dbReference type="InterPro" id="IPR019516">
    <property type="entry name" value="Glomulin/ALF4"/>
</dbReference>